<reference evidence="3" key="1">
    <citation type="submission" date="2023-07" db="EMBL/GenBank/DDBJ databases">
        <title>30 novel species of actinomycetes from the DSMZ collection.</title>
        <authorList>
            <person name="Nouioui I."/>
        </authorList>
    </citation>
    <scope>NUCLEOTIDE SEQUENCE [LARGE SCALE GENOMIC DNA]</scope>
    <source>
        <strain evidence="3">DSM 44938</strain>
    </source>
</reference>
<keyword evidence="3" id="KW-1185">Reference proteome</keyword>
<feature type="compositionally biased region" description="Polar residues" evidence="1">
    <location>
        <begin position="65"/>
        <end position="75"/>
    </location>
</feature>
<feature type="region of interest" description="Disordered" evidence="1">
    <location>
        <begin position="12"/>
        <end position="37"/>
    </location>
</feature>
<sequence>MGPREPLVRALAEGNVAGREDRAAGQPPRPACPYPRGDLRRAAWTRGYIKANPPTIHDDGMPPATTAQKLPNPTP</sequence>
<dbReference type="Proteomes" id="UP001183246">
    <property type="component" value="Unassembled WGS sequence"/>
</dbReference>
<dbReference type="EMBL" id="JAVREL010000023">
    <property type="protein sequence ID" value="MDT0346766.1"/>
    <property type="molecule type" value="Genomic_DNA"/>
</dbReference>
<comment type="caution">
    <text evidence="2">The sequence shown here is derived from an EMBL/GenBank/DDBJ whole genome shotgun (WGS) entry which is preliminary data.</text>
</comment>
<organism evidence="2 3">
    <name type="scientific">Streptomyces litchfieldiae</name>
    <dbReference type="NCBI Taxonomy" id="3075543"/>
    <lineage>
        <taxon>Bacteria</taxon>
        <taxon>Bacillati</taxon>
        <taxon>Actinomycetota</taxon>
        <taxon>Actinomycetes</taxon>
        <taxon>Kitasatosporales</taxon>
        <taxon>Streptomycetaceae</taxon>
        <taxon>Streptomyces</taxon>
    </lineage>
</organism>
<evidence type="ECO:0000256" key="1">
    <source>
        <dbReference type="SAM" id="MobiDB-lite"/>
    </source>
</evidence>
<accession>A0ABU2MYN2</accession>
<protein>
    <submittedName>
        <fullName evidence="2">Rmf/CrpP fold protein</fullName>
    </submittedName>
</protein>
<name>A0ABU2MYN2_9ACTN</name>
<evidence type="ECO:0000313" key="2">
    <source>
        <dbReference type="EMBL" id="MDT0346766.1"/>
    </source>
</evidence>
<feature type="region of interest" description="Disordered" evidence="1">
    <location>
        <begin position="50"/>
        <end position="75"/>
    </location>
</feature>
<gene>
    <name evidence="2" type="ORF">RM590_29905</name>
</gene>
<dbReference type="RefSeq" id="WP_311707883.1">
    <property type="nucleotide sequence ID" value="NZ_JAVREL010000023.1"/>
</dbReference>
<evidence type="ECO:0000313" key="3">
    <source>
        <dbReference type="Proteomes" id="UP001183246"/>
    </source>
</evidence>
<proteinExistence type="predicted"/>
<dbReference type="NCBIfam" id="NF041886">
    <property type="entry name" value="Rmf_CrpP_fam"/>
    <property type="match status" value="1"/>
</dbReference>